<feature type="transmembrane region" description="Helical" evidence="1">
    <location>
        <begin position="76"/>
        <end position="93"/>
    </location>
</feature>
<accession>A0A1G2U1G8</accession>
<comment type="caution">
    <text evidence="2">The sequence shown here is derived from an EMBL/GenBank/DDBJ whole genome shotgun (WGS) entry which is preliminary data.</text>
</comment>
<proteinExistence type="predicted"/>
<gene>
    <name evidence="2" type="ORF">A3B14_00345</name>
</gene>
<dbReference type="AlphaFoldDB" id="A0A1G2U1G8"/>
<protein>
    <submittedName>
        <fullName evidence="2">Uncharacterized protein</fullName>
    </submittedName>
</protein>
<name>A0A1G2U1G8_9BACT</name>
<keyword evidence="1" id="KW-1133">Transmembrane helix</keyword>
<evidence type="ECO:0000256" key="1">
    <source>
        <dbReference type="SAM" id="Phobius"/>
    </source>
</evidence>
<dbReference type="Proteomes" id="UP000176800">
    <property type="component" value="Unassembled WGS sequence"/>
</dbReference>
<reference evidence="2 3" key="1">
    <citation type="journal article" date="2016" name="Nat. Commun.">
        <title>Thousands of microbial genomes shed light on interconnected biogeochemical processes in an aquifer system.</title>
        <authorList>
            <person name="Anantharaman K."/>
            <person name="Brown C.T."/>
            <person name="Hug L.A."/>
            <person name="Sharon I."/>
            <person name="Castelle C.J."/>
            <person name="Probst A.J."/>
            <person name="Thomas B.C."/>
            <person name="Singh A."/>
            <person name="Wilkins M.J."/>
            <person name="Karaoz U."/>
            <person name="Brodie E.L."/>
            <person name="Williams K.H."/>
            <person name="Hubbard S.S."/>
            <person name="Banfield J.F."/>
        </authorList>
    </citation>
    <scope>NUCLEOTIDE SEQUENCE [LARGE SCALE GENOMIC DNA]</scope>
</reference>
<dbReference type="EMBL" id="MHWE01000019">
    <property type="protein sequence ID" value="OHB03347.1"/>
    <property type="molecule type" value="Genomic_DNA"/>
</dbReference>
<organism evidence="2 3">
    <name type="scientific">Candidatus Zambryskibacteria bacterium RIFCSPLOWO2_01_FULL_45_21</name>
    <dbReference type="NCBI Taxonomy" id="1802761"/>
    <lineage>
        <taxon>Bacteria</taxon>
        <taxon>Candidatus Zambryskiibacteriota</taxon>
    </lineage>
</organism>
<evidence type="ECO:0000313" key="2">
    <source>
        <dbReference type="EMBL" id="OHB03347.1"/>
    </source>
</evidence>
<keyword evidence="1" id="KW-0472">Membrane</keyword>
<evidence type="ECO:0000313" key="3">
    <source>
        <dbReference type="Proteomes" id="UP000176800"/>
    </source>
</evidence>
<feature type="transmembrane region" description="Helical" evidence="1">
    <location>
        <begin position="113"/>
        <end position="134"/>
    </location>
</feature>
<feature type="transmembrane region" description="Helical" evidence="1">
    <location>
        <begin position="12"/>
        <end position="32"/>
    </location>
</feature>
<feature type="transmembrane region" description="Helical" evidence="1">
    <location>
        <begin position="44"/>
        <end position="69"/>
    </location>
</feature>
<sequence length="140" mass="16150">MKKLPRQVTIPVLMVMILDGLFTLVGQPAGYWNNPSLVREGSPLGFSLLLHNPFFFILFFIIYLTVVYWGLKKLPIVISLPGAIALFLGHVWGSSSWLSVLYRKFGFEIFDFYNWWLSISYFVVIAIITSLFILRVDKLK</sequence>
<keyword evidence="1" id="KW-0812">Transmembrane</keyword>